<gene>
    <name evidence="4" type="ORF">CITCOLO1_LOCUS11905</name>
</gene>
<dbReference type="Proteomes" id="UP001642487">
    <property type="component" value="Chromosome 4"/>
</dbReference>
<dbReference type="PROSITE" id="PS51762">
    <property type="entry name" value="GH16_2"/>
    <property type="match status" value="1"/>
</dbReference>
<dbReference type="PANTHER" id="PTHR31062">
    <property type="entry name" value="XYLOGLUCAN ENDOTRANSGLUCOSYLASE/HYDROLASE PROTEIN 8-RELATED"/>
    <property type="match status" value="1"/>
</dbReference>
<reference evidence="4 5" key="1">
    <citation type="submission" date="2024-03" db="EMBL/GenBank/DDBJ databases">
        <authorList>
            <person name="Gkanogiannis A."/>
            <person name="Becerra Lopez-Lavalle L."/>
        </authorList>
    </citation>
    <scope>NUCLEOTIDE SEQUENCE [LARGE SCALE GENOMIC DNA]</scope>
</reference>
<keyword evidence="1" id="KW-0378">Hydrolase</keyword>
<dbReference type="EMBL" id="OZ021738">
    <property type="protein sequence ID" value="CAK9319882.1"/>
    <property type="molecule type" value="Genomic_DNA"/>
</dbReference>
<accession>A0ABP0YMX5</accession>
<keyword evidence="5" id="KW-1185">Reference proteome</keyword>
<evidence type="ECO:0000313" key="5">
    <source>
        <dbReference type="Proteomes" id="UP001642487"/>
    </source>
</evidence>
<evidence type="ECO:0000256" key="1">
    <source>
        <dbReference type="ARBA" id="ARBA00022801"/>
    </source>
</evidence>
<protein>
    <recommendedName>
        <fullName evidence="3">GH16 domain-containing protein</fullName>
    </recommendedName>
</protein>
<feature type="domain" description="GH16" evidence="3">
    <location>
        <begin position="1"/>
        <end position="133"/>
    </location>
</feature>
<proteinExistence type="predicted"/>
<sequence>MFQDEIDFEFLGTDGPLYSSQTNIFANDIGGTEERLHLWFDPTLTFHYYGILWNSHHIVIWNGEAWASQGKKVDWSQAPFQANYKGFGILGCTFGNQCDSETFSWNRRDKWELNPKQQQTYEDVKRKYRKINAVKVFFHFYNNDRKRSRSCRETFARKD</sequence>
<dbReference type="InterPro" id="IPR044791">
    <property type="entry name" value="Beta-glucanase/XTH"/>
</dbReference>
<dbReference type="Gene3D" id="2.60.120.200">
    <property type="match status" value="2"/>
</dbReference>
<keyword evidence="2" id="KW-0326">Glycosidase</keyword>
<organism evidence="4 5">
    <name type="scientific">Citrullus colocynthis</name>
    <name type="common">colocynth</name>
    <dbReference type="NCBI Taxonomy" id="252529"/>
    <lineage>
        <taxon>Eukaryota</taxon>
        <taxon>Viridiplantae</taxon>
        <taxon>Streptophyta</taxon>
        <taxon>Embryophyta</taxon>
        <taxon>Tracheophyta</taxon>
        <taxon>Spermatophyta</taxon>
        <taxon>Magnoliopsida</taxon>
        <taxon>eudicotyledons</taxon>
        <taxon>Gunneridae</taxon>
        <taxon>Pentapetalae</taxon>
        <taxon>rosids</taxon>
        <taxon>fabids</taxon>
        <taxon>Cucurbitales</taxon>
        <taxon>Cucurbitaceae</taxon>
        <taxon>Benincaseae</taxon>
        <taxon>Citrullus</taxon>
    </lineage>
</organism>
<evidence type="ECO:0000259" key="3">
    <source>
        <dbReference type="PROSITE" id="PS51762"/>
    </source>
</evidence>
<dbReference type="InterPro" id="IPR013320">
    <property type="entry name" value="ConA-like_dom_sf"/>
</dbReference>
<evidence type="ECO:0000313" key="4">
    <source>
        <dbReference type="EMBL" id="CAK9319882.1"/>
    </source>
</evidence>
<dbReference type="SUPFAM" id="SSF49899">
    <property type="entry name" value="Concanavalin A-like lectins/glucanases"/>
    <property type="match status" value="1"/>
</dbReference>
<name>A0ABP0YMX5_9ROSI</name>
<evidence type="ECO:0000256" key="2">
    <source>
        <dbReference type="ARBA" id="ARBA00023295"/>
    </source>
</evidence>
<dbReference type="InterPro" id="IPR000757">
    <property type="entry name" value="Beta-glucanase-like"/>
</dbReference>
<dbReference type="Pfam" id="PF00722">
    <property type="entry name" value="Glyco_hydro_16"/>
    <property type="match status" value="1"/>
</dbReference>